<feature type="non-terminal residue" evidence="11">
    <location>
        <position position="332"/>
    </location>
</feature>
<feature type="domain" description="NR LBD" evidence="10">
    <location>
        <begin position="114"/>
        <end position="332"/>
    </location>
</feature>
<protein>
    <recommendedName>
        <fullName evidence="13">Nuclear receptor</fullName>
    </recommendedName>
</protein>
<dbReference type="PROSITE" id="PS51843">
    <property type="entry name" value="NR_LBD"/>
    <property type="match status" value="1"/>
</dbReference>
<organism evidence="11 12">
    <name type="scientific">Pristionchus entomophagus</name>
    <dbReference type="NCBI Taxonomy" id="358040"/>
    <lineage>
        <taxon>Eukaryota</taxon>
        <taxon>Metazoa</taxon>
        <taxon>Ecdysozoa</taxon>
        <taxon>Nematoda</taxon>
        <taxon>Chromadorea</taxon>
        <taxon>Rhabditida</taxon>
        <taxon>Rhabditina</taxon>
        <taxon>Diplogasteromorpha</taxon>
        <taxon>Diplogasteroidea</taxon>
        <taxon>Neodiplogasteridae</taxon>
        <taxon>Pristionchus</taxon>
    </lineage>
</organism>
<dbReference type="SUPFAM" id="SSF57716">
    <property type="entry name" value="Glucocorticoid receptor-like (DNA-binding domain)"/>
    <property type="match status" value="1"/>
</dbReference>
<evidence type="ECO:0000256" key="1">
    <source>
        <dbReference type="ARBA" id="ARBA00022723"/>
    </source>
</evidence>
<keyword evidence="5" id="KW-0238">DNA-binding</keyword>
<keyword evidence="8" id="KW-0539">Nucleus</keyword>
<evidence type="ECO:0000256" key="7">
    <source>
        <dbReference type="ARBA" id="ARBA00023170"/>
    </source>
</evidence>
<reference evidence="11" key="1">
    <citation type="submission" date="2023-10" db="EMBL/GenBank/DDBJ databases">
        <title>Genome assembly of Pristionchus species.</title>
        <authorList>
            <person name="Yoshida K."/>
            <person name="Sommer R.J."/>
        </authorList>
    </citation>
    <scope>NUCLEOTIDE SEQUENCE</scope>
    <source>
        <strain evidence="11">RS0144</strain>
    </source>
</reference>
<dbReference type="PROSITE" id="PS51030">
    <property type="entry name" value="NUCLEAR_REC_DBD_2"/>
    <property type="match status" value="1"/>
</dbReference>
<keyword evidence="2" id="KW-0863">Zinc-finger</keyword>
<name>A0AAV5T963_9BILA</name>
<comment type="caution">
    <text evidence="11">The sequence shown here is derived from an EMBL/GenBank/DDBJ whole genome shotgun (WGS) entry which is preliminary data.</text>
</comment>
<dbReference type="GO" id="GO:0005634">
    <property type="term" value="C:nucleus"/>
    <property type="evidence" value="ECO:0007669"/>
    <property type="project" value="TreeGrafter"/>
</dbReference>
<dbReference type="InterPro" id="IPR000536">
    <property type="entry name" value="Nucl_hrmn_rcpt_lig-bd"/>
</dbReference>
<evidence type="ECO:0008006" key="13">
    <source>
        <dbReference type="Google" id="ProtNLM"/>
    </source>
</evidence>
<keyword evidence="4" id="KW-0805">Transcription regulation</keyword>
<dbReference type="InterPro" id="IPR035500">
    <property type="entry name" value="NHR-like_dom_sf"/>
</dbReference>
<keyword evidence="1" id="KW-0479">Metal-binding</keyword>
<dbReference type="PRINTS" id="PR00047">
    <property type="entry name" value="STROIDFINGER"/>
</dbReference>
<dbReference type="AlphaFoldDB" id="A0AAV5T963"/>
<evidence type="ECO:0000256" key="8">
    <source>
        <dbReference type="ARBA" id="ARBA00023242"/>
    </source>
</evidence>
<dbReference type="GO" id="GO:0003700">
    <property type="term" value="F:DNA-binding transcription factor activity"/>
    <property type="evidence" value="ECO:0007669"/>
    <property type="project" value="InterPro"/>
</dbReference>
<proteinExistence type="predicted"/>
<keyword evidence="12" id="KW-1185">Reference proteome</keyword>
<accession>A0AAV5T963</accession>
<dbReference type="SMART" id="SM00430">
    <property type="entry name" value="HOLI"/>
    <property type="match status" value="1"/>
</dbReference>
<dbReference type="InterPro" id="IPR001628">
    <property type="entry name" value="Znf_hrmn_rcpt"/>
</dbReference>
<sequence>FSLTIMRVSGQDERCLVCSIPINSLHLGMDTCRACSSFFKRVTAKDKRYPCRKGDSKCTTDRVIDKSVCRSCRYDKCVAVGLAYERPPQLPHRPSASPTLLHRVEVEYKALCERRRHQELRLARAHSKQRRIPHPTEELYSVNVNSCYSIFYASGVEAFEFFSNVFPELKRLEQEDMEAIFKEYVGKLSMFECYERTRRIWGGLGRFTMWSTVTCFDAEVGFDGDTSGLEHSDFLKSFALNFAADQNAIFLPLFNRIELTEQESYTLMAILISETDTDLSECALRLLDGYRAEALENLQVHYREQLGLSDCSRRLGNLMTLNHTIQECKSLF</sequence>
<evidence type="ECO:0000313" key="11">
    <source>
        <dbReference type="EMBL" id="GMS92120.1"/>
    </source>
</evidence>
<evidence type="ECO:0000256" key="5">
    <source>
        <dbReference type="ARBA" id="ARBA00023125"/>
    </source>
</evidence>
<feature type="domain" description="Nuclear receptor" evidence="9">
    <location>
        <begin position="12"/>
        <end position="89"/>
    </location>
</feature>
<dbReference type="Gene3D" id="3.30.50.10">
    <property type="entry name" value="Erythroid Transcription Factor GATA-1, subunit A"/>
    <property type="match status" value="1"/>
</dbReference>
<dbReference type="SUPFAM" id="SSF48508">
    <property type="entry name" value="Nuclear receptor ligand-binding domain"/>
    <property type="match status" value="1"/>
</dbReference>
<feature type="non-terminal residue" evidence="11">
    <location>
        <position position="1"/>
    </location>
</feature>
<dbReference type="PANTHER" id="PTHR46011:SF6">
    <property type="entry name" value="HIGH ZINC ACTIVATED NUCLEAR RECEPTOR PROTEIN"/>
    <property type="match status" value="1"/>
</dbReference>
<evidence type="ECO:0000256" key="6">
    <source>
        <dbReference type="ARBA" id="ARBA00023163"/>
    </source>
</evidence>
<dbReference type="Pfam" id="PF00104">
    <property type="entry name" value="Hormone_recep"/>
    <property type="match status" value="1"/>
</dbReference>
<dbReference type="Pfam" id="PF00105">
    <property type="entry name" value="zf-C4"/>
    <property type="match status" value="1"/>
</dbReference>
<evidence type="ECO:0000256" key="4">
    <source>
        <dbReference type="ARBA" id="ARBA00023015"/>
    </source>
</evidence>
<dbReference type="GO" id="GO:0008270">
    <property type="term" value="F:zinc ion binding"/>
    <property type="evidence" value="ECO:0007669"/>
    <property type="project" value="UniProtKB-KW"/>
</dbReference>
<evidence type="ECO:0000259" key="10">
    <source>
        <dbReference type="PROSITE" id="PS51843"/>
    </source>
</evidence>
<keyword evidence="7" id="KW-0675">Receptor</keyword>
<dbReference type="Gene3D" id="1.10.565.10">
    <property type="entry name" value="Retinoid X Receptor"/>
    <property type="match status" value="1"/>
</dbReference>
<dbReference type="InterPro" id="IPR013088">
    <property type="entry name" value="Znf_NHR/GATA"/>
</dbReference>
<dbReference type="EMBL" id="BTSX01000004">
    <property type="protein sequence ID" value="GMS92120.1"/>
    <property type="molecule type" value="Genomic_DNA"/>
</dbReference>
<evidence type="ECO:0000313" key="12">
    <source>
        <dbReference type="Proteomes" id="UP001432027"/>
    </source>
</evidence>
<dbReference type="GO" id="GO:0043565">
    <property type="term" value="F:sequence-specific DNA binding"/>
    <property type="evidence" value="ECO:0007669"/>
    <property type="project" value="InterPro"/>
</dbReference>
<keyword evidence="6" id="KW-0804">Transcription</keyword>
<evidence type="ECO:0000256" key="3">
    <source>
        <dbReference type="ARBA" id="ARBA00022833"/>
    </source>
</evidence>
<evidence type="ECO:0000259" key="9">
    <source>
        <dbReference type="PROSITE" id="PS51030"/>
    </source>
</evidence>
<gene>
    <name evidence="11" type="ORF">PENTCL1PPCAC_14295</name>
</gene>
<evidence type="ECO:0000256" key="2">
    <source>
        <dbReference type="ARBA" id="ARBA00022771"/>
    </source>
</evidence>
<keyword evidence="3" id="KW-0862">Zinc</keyword>
<dbReference type="PANTHER" id="PTHR46011">
    <property type="entry name" value="NUCLEAR HORMONE RECEPTOR FAMILY MEMBER NHR-86-RELATED"/>
    <property type="match status" value="1"/>
</dbReference>
<dbReference type="Proteomes" id="UP001432027">
    <property type="component" value="Unassembled WGS sequence"/>
</dbReference>
<dbReference type="SMART" id="SM00399">
    <property type="entry name" value="ZnF_C4"/>
    <property type="match status" value="1"/>
</dbReference>